<gene>
    <name evidence="1" type="ORF">L207DRAFT_642300</name>
</gene>
<sequence length="750" mass="84288">MVGGKHMQIFVDPPPRGVFTYEDTVTGRVVFESKHEEDIGFVYVYFHGWVNSKVLRATSTTYNPPPGDGRYIDKDVLFQREKKVYTGFQKLAKDVQHVWPFHFDFTDIYRPQDLPSTGKFFNGCSVEYKLIAWSGRIGQDETIPKRMMDPIDQMFMKDLPFNTGQVMTWAGRHLGVGADHELQFVKVRPNEPLDQKMVGPSQVDLEVPAKHLPKIAYDDGPRHHGFHHSHPDIPFSVHVDMPSTLIEGIPFPLYLSVSSQDENWTANPPLVQLTSLKMDLHMTTTARVSTYHEYNFTDEVLFDGKHLGITLSPQPIDVGALLNLTLLAKVIIVPTFNSKLLERQYNFPTEITIEVGGKAFKVKLLEWDRITIVSNLAALIPPVANAKPTPYAPRHVKNTKKGNPLPECLSVPHLNAKKIHLQHSYIGYIHFSPPFNSPQHPDAIKEAALTLSRALTAAGIQHVFPGGSAIKLLPSHARDHLEDKLANEEDILRAFFFENFGVTKEEKGIGLSGGVHVPFVDSARGWRVDVEFPTLTPQPDPWQKAYLEQTHSTSSPSTKAINFDPITLFNHRLYTAANRSLTEEERSDFQSLYTAFEMQLRRHSEKIDVNAASIAAARYEVVGWILGELGVDVGVVGEWGGGQQVVGSGGAYGGDGDFQSEVEVFGERKGRLEHRDRDREWQARQELVEGNSGYADRAYPYDKETSVGSDVRYNDFGDGPSGEEAGHHGVEQELAKGFRRLLHRHHDHDK</sequence>
<evidence type="ECO:0000313" key="2">
    <source>
        <dbReference type="Proteomes" id="UP000235786"/>
    </source>
</evidence>
<dbReference type="Gene3D" id="2.60.40.640">
    <property type="match status" value="1"/>
</dbReference>
<protein>
    <recommendedName>
        <fullName evidence="3">Arrestin-like N-terminal domain-containing protein</fullName>
    </recommendedName>
</protein>
<reference evidence="1 2" key="1">
    <citation type="submission" date="2016-04" db="EMBL/GenBank/DDBJ databases">
        <title>A degradative enzymes factory behind the ericoid mycorrhizal symbiosis.</title>
        <authorList>
            <consortium name="DOE Joint Genome Institute"/>
            <person name="Martino E."/>
            <person name="Morin E."/>
            <person name="Grelet G."/>
            <person name="Kuo A."/>
            <person name="Kohler A."/>
            <person name="Daghino S."/>
            <person name="Barry K."/>
            <person name="Choi C."/>
            <person name="Cichocki N."/>
            <person name="Clum A."/>
            <person name="Copeland A."/>
            <person name="Hainaut M."/>
            <person name="Haridas S."/>
            <person name="Labutti K."/>
            <person name="Lindquist E."/>
            <person name="Lipzen A."/>
            <person name="Khouja H.-R."/>
            <person name="Murat C."/>
            <person name="Ohm R."/>
            <person name="Olson A."/>
            <person name="Spatafora J."/>
            <person name="Veneault-Fourrey C."/>
            <person name="Henrissat B."/>
            <person name="Grigoriev I."/>
            <person name="Martin F."/>
            <person name="Perotto S."/>
        </authorList>
    </citation>
    <scope>NUCLEOTIDE SEQUENCE [LARGE SCALE GENOMIC DNA]</scope>
    <source>
        <strain evidence="1 2">F</strain>
    </source>
</reference>
<proteinExistence type="predicted"/>
<evidence type="ECO:0008006" key="3">
    <source>
        <dbReference type="Google" id="ProtNLM"/>
    </source>
</evidence>
<dbReference type="OrthoDB" id="3532958at2759"/>
<dbReference type="InterPro" id="IPR014752">
    <property type="entry name" value="Arrestin-like_C"/>
</dbReference>
<organism evidence="1 2">
    <name type="scientific">Hyaloscypha variabilis (strain UAMH 11265 / GT02V1 / F)</name>
    <name type="common">Meliniomyces variabilis</name>
    <dbReference type="NCBI Taxonomy" id="1149755"/>
    <lineage>
        <taxon>Eukaryota</taxon>
        <taxon>Fungi</taxon>
        <taxon>Dikarya</taxon>
        <taxon>Ascomycota</taxon>
        <taxon>Pezizomycotina</taxon>
        <taxon>Leotiomycetes</taxon>
        <taxon>Helotiales</taxon>
        <taxon>Hyaloscyphaceae</taxon>
        <taxon>Hyaloscypha</taxon>
        <taxon>Hyaloscypha variabilis</taxon>
    </lineage>
</organism>
<name>A0A2J6QTE1_HYAVF</name>
<dbReference type="EMBL" id="KZ613973">
    <property type="protein sequence ID" value="PMD29532.1"/>
    <property type="molecule type" value="Genomic_DNA"/>
</dbReference>
<dbReference type="AlphaFoldDB" id="A0A2J6QTE1"/>
<evidence type="ECO:0000313" key="1">
    <source>
        <dbReference type="EMBL" id="PMD29532.1"/>
    </source>
</evidence>
<keyword evidence="2" id="KW-1185">Reference proteome</keyword>
<dbReference type="Proteomes" id="UP000235786">
    <property type="component" value="Unassembled WGS sequence"/>
</dbReference>
<accession>A0A2J6QTE1</accession>